<dbReference type="SUPFAM" id="SSF52540">
    <property type="entry name" value="P-loop containing nucleoside triphosphate hydrolases"/>
    <property type="match status" value="2"/>
</dbReference>
<evidence type="ECO:0000259" key="2">
    <source>
        <dbReference type="SMART" id="SM00382"/>
    </source>
</evidence>
<dbReference type="Pfam" id="PF01935">
    <property type="entry name" value="DUF87"/>
    <property type="match status" value="1"/>
</dbReference>
<dbReference type="SMART" id="SM00382">
    <property type="entry name" value="AAA"/>
    <property type="match status" value="2"/>
</dbReference>
<gene>
    <name evidence="3" type="ORF">BJ964_009249</name>
</gene>
<comment type="caution">
    <text evidence="3">The sequence shown here is derived from an EMBL/GenBank/DDBJ whole genome shotgun (WGS) entry which is preliminary data.</text>
</comment>
<dbReference type="AlphaFoldDB" id="A0A7W7MM00"/>
<dbReference type="InterPro" id="IPR002789">
    <property type="entry name" value="HerA_central"/>
</dbReference>
<proteinExistence type="predicted"/>
<dbReference type="InterPro" id="IPR003593">
    <property type="entry name" value="AAA+_ATPase"/>
</dbReference>
<feature type="domain" description="AAA+ ATPase" evidence="2">
    <location>
        <begin position="678"/>
        <end position="998"/>
    </location>
</feature>
<dbReference type="PANTHER" id="PTHR42957:SF1">
    <property type="entry name" value="HELICASE MJ1565-RELATED"/>
    <property type="match status" value="1"/>
</dbReference>
<dbReference type="InterPro" id="IPR008571">
    <property type="entry name" value="HerA-like"/>
</dbReference>
<dbReference type="PANTHER" id="PTHR42957">
    <property type="entry name" value="HELICASE MJ1565-RELATED"/>
    <property type="match status" value="1"/>
</dbReference>
<reference evidence="3 4" key="1">
    <citation type="submission" date="2020-08" db="EMBL/GenBank/DDBJ databases">
        <title>Sequencing the genomes of 1000 actinobacteria strains.</title>
        <authorList>
            <person name="Klenk H.-P."/>
        </authorList>
    </citation>
    <scope>NUCLEOTIDE SEQUENCE [LARGE SCALE GENOMIC DNA]</scope>
    <source>
        <strain evidence="3 4">DSM 43150</strain>
    </source>
</reference>
<organism evidence="3 4">
    <name type="scientific">Actinoplanes lobatus</name>
    <dbReference type="NCBI Taxonomy" id="113568"/>
    <lineage>
        <taxon>Bacteria</taxon>
        <taxon>Bacillati</taxon>
        <taxon>Actinomycetota</taxon>
        <taxon>Actinomycetes</taxon>
        <taxon>Micromonosporales</taxon>
        <taxon>Micromonosporaceae</taxon>
        <taxon>Actinoplanes</taxon>
    </lineage>
</organism>
<feature type="domain" description="AAA+ ATPase" evidence="2">
    <location>
        <begin position="58"/>
        <end position="315"/>
    </location>
</feature>
<dbReference type="InterPro" id="IPR027417">
    <property type="entry name" value="P-loop_NTPase"/>
</dbReference>
<evidence type="ECO:0000313" key="3">
    <source>
        <dbReference type="EMBL" id="MBB4755088.1"/>
    </source>
</evidence>
<feature type="region of interest" description="Disordered" evidence="1">
    <location>
        <begin position="584"/>
        <end position="663"/>
    </location>
</feature>
<dbReference type="Proteomes" id="UP000590511">
    <property type="component" value="Unassembled WGS sequence"/>
</dbReference>
<evidence type="ECO:0000313" key="4">
    <source>
        <dbReference type="Proteomes" id="UP000590511"/>
    </source>
</evidence>
<dbReference type="Gene3D" id="3.40.50.300">
    <property type="entry name" value="P-loop containing nucleotide triphosphate hydrolases"/>
    <property type="match status" value="2"/>
</dbReference>
<evidence type="ECO:0000256" key="1">
    <source>
        <dbReference type="SAM" id="MobiDB-lite"/>
    </source>
</evidence>
<feature type="compositionally biased region" description="Low complexity" evidence="1">
    <location>
        <begin position="609"/>
        <end position="647"/>
    </location>
</feature>
<name>A0A7W7MM00_9ACTN</name>
<dbReference type="CDD" id="cd01127">
    <property type="entry name" value="TrwB_TraG_TraD_VirD4"/>
    <property type="match status" value="1"/>
</dbReference>
<protein>
    <recommendedName>
        <fullName evidence="2">AAA+ ATPase domain-containing protein</fullName>
    </recommendedName>
</protein>
<accession>A0A7W7MM00</accession>
<sequence>MIEPAQRRALTALRRLDWAPTPEDVWTALEIHLDELNGEAGAAVLQAFDDADSSRLTSPLGLVIEGRHGTGKTHLLRWAREKVQFRRGYFFLMGMADGRTFWPTIVQTYLRGLRRSGAYRHSQLSVFLERLSERAEIPMALRQQVGGRKPLTPDTLDAFVAKLRTTDPETGRECRHTLRALVLLASTDADLADLGEAWLLGLPDLEPAELSAWGLPRTGKSAQDTAVEISRLIALTGPSMLAVDQIDVIFAQSASGAASDLAADLGNGLMDLREKLARTVTVVACLPTSWERITQRALVSVSGRFRRETSLERLPSRETAESLIAARFAPFFDVVEFKPPYYTWPILPEAFDRARDHTPRSLIQRADEHVRHCLAMDEVIPLADLDERYETFAPPVAAGDLARLGERLAQLRAGADVAAALAPQTEDAEMSRLLEAGLRTWAVEQGDGSGRFTVQPVEQGNPSAHAWLCETLDAEIEDEAHWYLRGLSHTHHRAVQARLARLRGLAELNPAVSKRRAVLIRNGPWPTGPVSAKVRKEFLDLGGIITGVSPDDLRTFAALAVLLEENDPALPEFLRAGRPAGNTTLLTEIFGPPSGDGAGRPGPAPTGPPTTAAPTTAAPTTAAPTTAAPTTAAPTTAAPTTAAPTTAVPVDEPAGGPGIQVGTVAESGSPVSLTLESLRKHSVIFAGSGSGKTVLIRRLVEECALHGVSAIVLDPNNDLARLGDAWPEQPESWRDGDAERARAYLDGTDVVVWTPRRESGRPLVLRPLPDFGAVLDEPDEFALALDAAVATLAPRARMAANTAKADRGRAVLRKALEHFGRTGGGRLADFVDLLTDLPDEVTSLGRARELAADMAETLKAAMVNDPLLGGSGTPLDPGALFTPAPGRRARVSVISLIGLPGDEQRQSFVNQLQMALFSWVKRHPAGDRPLGGLFVMDEAQTFAPSGGTTACTESTLALASQARKYGLGLIFATQAPKGIHNRIVGNAATQFFGFLNSPTQIAAAKEVAQAKGSAVLDISRLRTGQFYAVTEGRPFRKVSTAMCLTYHPPSALTTEEVLQRARD</sequence>
<dbReference type="EMBL" id="JACHNC010000001">
    <property type="protein sequence ID" value="MBB4755088.1"/>
    <property type="molecule type" value="Genomic_DNA"/>
</dbReference>